<reference evidence="1 2" key="1">
    <citation type="submission" date="2011-08" db="EMBL/GenBank/DDBJ databases">
        <title>The Genome Sequence of Clostridium orbiscindens 1_3_50AFAA.</title>
        <authorList>
            <consortium name="The Broad Institute Genome Sequencing Platform"/>
            <person name="Earl A."/>
            <person name="Ward D."/>
            <person name="Feldgarden M."/>
            <person name="Gevers D."/>
            <person name="Daigneault M."/>
            <person name="Strauss J."/>
            <person name="Allen-Vercoe E."/>
            <person name="Young S.K."/>
            <person name="Zeng Q."/>
            <person name="Gargeya S."/>
            <person name="Fitzgerald M."/>
            <person name="Haas B."/>
            <person name="Abouelleil A."/>
            <person name="Alvarado L."/>
            <person name="Arachchi H.M."/>
            <person name="Berlin A."/>
            <person name="Brown A."/>
            <person name="Chapman S.B."/>
            <person name="Chen Z."/>
            <person name="Dunbar C."/>
            <person name="Freedman E."/>
            <person name="Gearin G."/>
            <person name="Gellesch M."/>
            <person name="Goldberg J."/>
            <person name="Griggs A."/>
            <person name="Gujja S."/>
            <person name="Heiman D."/>
            <person name="Howarth C."/>
            <person name="Larson L."/>
            <person name="Lui A."/>
            <person name="MacDonald P.J.P."/>
            <person name="Montmayeur A."/>
            <person name="Murphy C."/>
            <person name="Neiman D."/>
            <person name="Pearson M."/>
            <person name="Priest M."/>
            <person name="Roberts A."/>
            <person name="Saif S."/>
            <person name="Shea T."/>
            <person name="Shenoy N."/>
            <person name="Sisk P."/>
            <person name="Stolte C."/>
            <person name="Sykes S."/>
            <person name="Wortman J."/>
            <person name="Nusbaum C."/>
            <person name="Birren B."/>
        </authorList>
    </citation>
    <scope>NUCLEOTIDE SEQUENCE [LARGE SCALE GENOMIC DNA]</scope>
    <source>
        <strain evidence="1 2">1_3_50AFAA</strain>
    </source>
</reference>
<organism evidence="1 2">
    <name type="scientific">Flavonifractor plautii 1_3_50AFAA</name>
    <dbReference type="NCBI Taxonomy" id="742738"/>
    <lineage>
        <taxon>Bacteria</taxon>
        <taxon>Bacillati</taxon>
        <taxon>Bacillota</taxon>
        <taxon>Clostridia</taxon>
        <taxon>Eubacteriales</taxon>
        <taxon>Oscillospiraceae</taxon>
        <taxon>Flavonifractor</taxon>
    </lineage>
</organism>
<comment type="caution">
    <text evidence="1">The sequence shown here is derived from an EMBL/GenBank/DDBJ whole genome shotgun (WGS) entry which is preliminary data.</text>
</comment>
<accession>A0A096B7N0</accession>
<evidence type="ECO:0000313" key="2">
    <source>
        <dbReference type="Proteomes" id="UP000029585"/>
    </source>
</evidence>
<dbReference type="InterPro" id="IPR027417">
    <property type="entry name" value="P-loop_NTPase"/>
</dbReference>
<dbReference type="GO" id="GO:0009236">
    <property type="term" value="P:cobalamin biosynthetic process"/>
    <property type="evidence" value="ECO:0007669"/>
    <property type="project" value="InterPro"/>
</dbReference>
<name>A0A096B7N0_FLAPL</name>
<dbReference type="RefSeq" id="WP_021629826.1">
    <property type="nucleotide sequence ID" value="NZ_KN174163.1"/>
</dbReference>
<dbReference type="GO" id="GO:0005524">
    <property type="term" value="F:ATP binding"/>
    <property type="evidence" value="ECO:0007669"/>
    <property type="project" value="InterPro"/>
</dbReference>
<dbReference type="HOGENOM" id="CLU_088595_2_0_9"/>
<evidence type="ECO:0000313" key="1">
    <source>
        <dbReference type="EMBL" id="KGF54996.1"/>
    </source>
</evidence>
<dbReference type="PATRIC" id="fig|742738.3.peg.2422"/>
<dbReference type="Gene3D" id="3.40.50.300">
    <property type="entry name" value="P-loop containing nucleotide triphosphate hydrolases"/>
    <property type="match status" value="1"/>
</dbReference>
<dbReference type="Proteomes" id="UP000029585">
    <property type="component" value="Unassembled WGS sequence"/>
</dbReference>
<dbReference type="InterPro" id="IPR003724">
    <property type="entry name" value="CblAdoTrfase_CobA"/>
</dbReference>
<dbReference type="eggNOG" id="COG2109">
    <property type="taxonomic scope" value="Bacteria"/>
</dbReference>
<dbReference type="EMBL" id="ADLO01000069">
    <property type="protein sequence ID" value="KGF54996.1"/>
    <property type="molecule type" value="Genomic_DNA"/>
</dbReference>
<dbReference type="Pfam" id="PF02572">
    <property type="entry name" value="CobA_CobO_BtuR"/>
    <property type="match status" value="1"/>
</dbReference>
<proteinExistence type="predicted"/>
<dbReference type="AlphaFoldDB" id="A0A096B7N0"/>
<dbReference type="PIRSF" id="PIRSF015617">
    <property type="entry name" value="Adensltrnsf_CobA"/>
    <property type="match status" value="1"/>
</dbReference>
<protein>
    <recommendedName>
        <fullName evidence="3">Cob(I)yrinic acid a,c-diamide adenosyltransferase</fullName>
    </recommendedName>
</protein>
<gene>
    <name evidence="1" type="ORF">HMPREF9460_02352</name>
</gene>
<keyword evidence="2" id="KW-1185">Reference proteome</keyword>
<evidence type="ECO:0008006" key="3">
    <source>
        <dbReference type="Google" id="ProtNLM"/>
    </source>
</evidence>
<dbReference type="PANTHER" id="PTHR46638">
    <property type="entry name" value="CORRINOID ADENOSYLTRANSFERASE"/>
    <property type="match status" value="1"/>
</dbReference>
<dbReference type="GO" id="GO:0008817">
    <property type="term" value="F:corrinoid adenosyltransferase activity"/>
    <property type="evidence" value="ECO:0007669"/>
    <property type="project" value="InterPro"/>
</dbReference>
<sequence length="176" mass="19740">MAEENGLVQIYYGDGKGKTTAAFGLAFRCAGWGRRVVIAQFLKSSPCGELTAAERFPTLTVLRSKGIHKFTFQMNDEEKAVVAENCRTLLRQAAELARAEEARLLVLDEVIDALRGFLPQEELCAFLDERPAGLEVVLTGHSLPEALERRADYITHMVKEKHPYDRGVTARREIEF</sequence>
<dbReference type="SUPFAM" id="SSF52540">
    <property type="entry name" value="P-loop containing nucleoside triphosphate hydrolases"/>
    <property type="match status" value="1"/>
</dbReference>
<dbReference type="PANTHER" id="PTHR46638:SF1">
    <property type="entry name" value="CORRINOID ADENOSYLTRANSFERASE"/>
    <property type="match status" value="1"/>
</dbReference>